<dbReference type="InterPro" id="IPR023298">
    <property type="entry name" value="ATPase_P-typ_TM_dom_sf"/>
</dbReference>
<evidence type="ECO:0000256" key="1">
    <source>
        <dbReference type="SAM" id="MobiDB-lite"/>
    </source>
</evidence>
<feature type="compositionally biased region" description="Basic and acidic residues" evidence="1">
    <location>
        <begin position="207"/>
        <end position="224"/>
    </location>
</feature>
<evidence type="ECO:0008006" key="5">
    <source>
        <dbReference type="Google" id="ProtNLM"/>
    </source>
</evidence>
<dbReference type="Proteomes" id="UP001596302">
    <property type="component" value="Unassembled WGS sequence"/>
</dbReference>
<organism evidence="3 4">
    <name type="scientific">Pseudonocardia hispaniensis</name>
    <dbReference type="NCBI Taxonomy" id="904933"/>
    <lineage>
        <taxon>Bacteria</taxon>
        <taxon>Bacillati</taxon>
        <taxon>Actinomycetota</taxon>
        <taxon>Actinomycetes</taxon>
        <taxon>Pseudonocardiales</taxon>
        <taxon>Pseudonocardiaceae</taxon>
        <taxon>Pseudonocardia</taxon>
    </lineage>
</organism>
<dbReference type="Gene3D" id="3.40.50.1000">
    <property type="entry name" value="HAD superfamily/HAD-like"/>
    <property type="match status" value="1"/>
</dbReference>
<feature type="transmembrane region" description="Helical" evidence="2">
    <location>
        <begin position="141"/>
        <end position="160"/>
    </location>
</feature>
<accession>A0ABW1J3T5</accession>
<dbReference type="InterPro" id="IPR023214">
    <property type="entry name" value="HAD_sf"/>
</dbReference>
<keyword evidence="2" id="KW-0812">Transmembrane</keyword>
<sequence length="224" mass="24223">MLWKRWGTKGPARTPVGNDMLALHSADVGLAKDAVAVVLLVKDLGVLANGVAEGRQIFASTIGYVLMGTSSNFGNVFSAAAVLPFLPSQILLNNLLHDMRQLTTPADRVGPEQLRAPSLWDLPMICRFMLVFGPMSPMFDFLTFGIMIGLFHTGPSLFCSGGSSRRCRPRPWCSSRSDSLGAVLRDQLAGHEPASQGPAAPDTSEGEPLHPGRARPADRFRRVR</sequence>
<evidence type="ECO:0000313" key="3">
    <source>
        <dbReference type="EMBL" id="MFC5995391.1"/>
    </source>
</evidence>
<keyword evidence="2" id="KW-0472">Membrane</keyword>
<name>A0ABW1J3T5_9PSEU</name>
<reference evidence="4" key="1">
    <citation type="journal article" date="2019" name="Int. J. Syst. Evol. Microbiol.">
        <title>The Global Catalogue of Microorganisms (GCM) 10K type strain sequencing project: providing services to taxonomists for standard genome sequencing and annotation.</title>
        <authorList>
            <consortium name="The Broad Institute Genomics Platform"/>
            <consortium name="The Broad Institute Genome Sequencing Center for Infectious Disease"/>
            <person name="Wu L."/>
            <person name="Ma J."/>
        </authorList>
    </citation>
    <scope>NUCLEOTIDE SEQUENCE [LARGE SCALE GENOMIC DNA]</scope>
    <source>
        <strain evidence="4">CCM 8391</strain>
    </source>
</reference>
<gene>
    <name evidence="3" type="ORF">ACFQE5_14345</name>
</gene>
<dbReference type="SUPFAM" id="SSF81665">
    <property type="entry name" value="Calcium ATPase, transmembrane domain M"/>
    <property type="match status" value="1"/>
</dbReference>
<dbReference type="EMBL" id="JBHSQW010000031">
    <property type="protein sequence ID" value="MFC5995391.1"/>
    <property type="molecule type" value="Genomic_DNA"/>
</dbReference>
<dbReference type="Gene3D" id="1.20.1110.10">
    <property type="entry name" value="Calcium-transporting ATPase, transmembrane domain"/>
    <property type="match status" value="1"/>
</dbReference>
<keyword evidence="2" id="KW-1133">Transmembrane helix</keyword>
<protein>
    <recommendedName>
        <fullName evidence="5">Cation transport ATPase-like protein</fullName>
    </recommendedName>
</protein>
<keyword evidence="4" id="KW-1185">Reference proteome</keyword>
<dbReference type="RefSeq" id="WP_379585414.1">
    <property type="nucleotide sequence ID" value="NZ_JBHSQW010000031.1"/>
</dbReference>
<evidence type="ECO:0000256" key="2">
    <source>
        <dbReference type="SAM" id="Phobius"/>
    </source>
</evidence>
<feature type="region of interest" description="Disordered" evidence="1">
    <location>
        <begin position="185"/>
        <end position="224"/>
    </location>
</feature>
<proteinExistence type="predicted"/>
<evidence type="ECO:0000313" key="4">
    <source>
        <dbReference type="Proteomes" id="UP001596302"/>
    </source>
</evidence>
<comment type="caution">
    <text evidence="3">The sequence shown here is derived from an EMBL/GenBank/DDBJ whole genome shotgun (WGS) entry which is preliminary data.</text>
</comment>